<dbReference type="KEGG" id="lkm:EFP84_18885"/>
<evidence type="ECO:0000313" key="2">
    <source>
        <dbReference type="Proteomes" id="UP000276407"/>
    </source>
</evidence>
<dbReference type="EMBL" id="CP033615">
    <property type="protein sequence ID" value="AYV57706.1"/>
    <property type="molecule type" value="Genomic_DNA"/>
</dbReference>
<dbReference type="RefSeq" id="WP_123180428.1">
    <property type="nucleotide sequence ID" value="NZ_CP033615.1"/>
</dbReference>
<organism evidence="1 2">
    <name type="scientific">Leptospira kmetyi</name>
    <dbReference type="NCBI Taxonomy" id="408139"/>
    <lineage>
        <taxon>Bacteria</taxon>
        <taxon>Pseudomonadati</taxon>
        <taxon>Spirochaetota</taxon>
        <taxon>Spirochaetia</taxon>
        <taxon>Leptospirales</taxon>
        <taxon>Leptospiraceae</taxon>
        <taxon>Leptospira</taxon>
    </lineage>
</organism>
<gene>
    <name evidence="1" type="ORF">EFP84_18885</name>
</gene>
<dbReference type="AlphaFoldDB" id="A0AAD0UR69"/>
<reference evidence="1 2" key="1">
    <citation type="submission" date="2018-11" db="EMBL/GenBank/DDBJ databases">
        <title>Complete genome sequence of Leptospira kmetyi isolate LS 001/16 from soil sample associated with a leptospirosis patient in Kelantan.</title>
        <authorList>
            <person name="Muhammad Yusoff F."/>
            <person name="Muhammad Yusoff S."/>
            <person name="Ahmad M.N."/>
            <person name="Yusof N.Y."/>
            <person name="Aziah I."/>
        </authorList>
    </citation>
    <scope>NUCLEOTIDE SEQUENCE [LARGE SCALE GENOMIC DNA]</scope>
    <source>
        <strain evidence="1 2">LS 001/16</strain>
    </source>
</reference>
<dbReference type="Proteomes" id="UP000276407">
    <property type="component" value="Chromosome 2"/>
</dbReference>
<accession>A0AAD0UR69</accession>
<proteinExistence type="predicted"/>
<protein>
    <submittedName>
        <fullName evidence="1">Uncharacterized protein</fullName>
    </submittedName>
</protein>
<name>A0AAD0UR69_9LEPT</name>
<sequence length="334" mass="37531">MITKIFSFFIPPYVDGEEELPFPGTEIPLNGKAFDFLQEQYSKAKDECRIPIVFIAKDDQQANDVRDSVIKLLKRKTLENASLLATRLWRVTDARPGHGLMFLIMGKTNGLQNILIARYAADTGFTANATKSSLSVALIENIFLKNVGAYKAALYEGSAFETDFWEGLAIDKQNRTFKELSDYWIKNFLESDFKISPKRGSMMLGKAVRKAILSTENLSDKHDIISTIALAKNLNGKAISATDYCSTFSLSEGLTNHILNSLGNETIRETKFIFESETFKEVTAIRTIYLNNGAIVSGDAEQFSSIWEENPTIDENIEYKTKGKIINEKVRTKL</sequence>
<evidence type="ECO:0000313" key="1">
    <source>
        <dbReference type="EMBL" id="AYV57706.1"/>
    </source>
</evidence>